<name>A0ABS4LGB3_STRAV</name>
<sequence>MGRTRSSRQCLQQAAFGMRPTAGVATLVDPAGTALAVAPKTRRTALHGHG</sequence>
<dbReference type="EMBL" id="JAGGLQ010000022">
    <property type="protein sequence ID" value="MBP2041171.1"/>
    <property type="molecule type" value="Genomic_DNA"/>
</dbReference>
<proteinExistence type="predicted"/>
<evidence type="ECO:0000313" key="2">
    <source>
        <dbReference type="Proteomes" id="UP001519310"/>
    </source>
</evidence>
<gene>
    <name evidence="1" type="ORF">J2Z77_007028</name>
</gene>
<protein>
    <submittedName>
        <fullName evidence="1">Uncharacterized protein</fullName>
    </submittedName>
</protein>
<reference evidence="1 2" key="1">
    <citation type="submission" date="2021-03" db="EMBL/GenBank/DDBJ databases">
        <title>Genomic Encyclopedia of Type Strains, Phase IV (KMG-IV): sequencing the most valuable type-strain genomes for metagenomic binning, comparative biology and taxonomic classification.</title>
        <authorList>
            <person name="Goeker M."/>
        </authorList>
    </citation>
    <scope>NUCLEOTIDE SEQUENCE [LARGE SCALE GENOMIC DNA]</scope>
    <source>
        <strain evidence="1 2">DSM 40526</strain>
    </source>
</reference>
<comment type="caution">
    <text evidence="1">The sequence shown here is derived from an EMBL/GenBank/DDBJ whole genome shotgun (WGS) entry which is preliminary data.</text>
</comment>
<dbReference type="RefSeq" id="WP_189969129.1">
    <property type="nucleotide sequence ID" value="NZ_BMVL01000005.1"/>
</dbReference>
<accession>A0ABS4LGB3</accession>
<keyword evidence="2" id="KW-1185">Reference proteome</keyword>
<organism evidence="1 2">
    <name type="scientific">Streptomyces avidinii</name>
    <dbReference type="NCBI Taxonomy" id="1895"/>
    <lineage>
        <taxon>Bacteria</taxon>
        <taxon>Bacillati</taxon>
        <taxon>Actinomycetota</taxon>
        <taxon>Actinomycetes</taxon>
        <taxon>Kitasatosporales</taxon>
        <taxon>Streptomycetaceae</taxon>
        <taxon>Streptomyces</taxon>
    </lineage>
</organism>
<dbReference type="Proteomes" id="UP001519310">
    <property type="component" value="Unassembled WGS sequence"/>
</dbReference>
<evidence type="ECO:0000313" key="1">
    <source>
        <dbReference type="EMBL" id="MBP2041171.1"/>
    </source>
</evidence>